<feature type="transmembrane region" description="Helical" evidence="1">
    <location>
        <begin position="143"/>
        <end position="159"/>
    </location>
</feature>
<dbReference type="EMBL" id="FUWW01000001">
    <property type="protein sequence ID" value="SJZ32982.1"/>
    <property type="molecule type" value="Genomic_DNA"/>
</dbReference>
<dbReference type="AlphaFoldDB" id="A0A1T4JS03"/>
<gene>
    <name evidence="3" type="ORF">SAMN02745114_00033</name>
</gene>
<evidence type="ECO:0000256" key="1">
    <source>
        <dbReference type="SAM" id="Phobius"/>
    </source>
</evidence>
<feature type="domain" description="Acyltransferase 3" evidence="2">
    <location>
        <begin position="14"/>
        <end position="322"/>
    </location>
</feature>
<feature type="transmembrane region" description="Helical" evidence="1">
    <location>
        <begin position="271"/>
        <end position="293"/>
    </location>
</feature>
<name>A0A1T4JS03_9FIRM</name>
<proteinExistence type="predicted"/>
<dbReference type="InterPro" id="IPR052734">
    <property type="entry name" value="Nod_factor_acetyltransferase"/>
</dbReference>
<protein>
    <submittedName>
        <fullName evidence="3">Fucose 4-O-acetylase</fullName>
    </submittedName>
</protein>
<dbReference type="RefSeq" id="WP_078767558.1">
    <property type="nucleotide sequence ID" value="NZ_FUWW01000001.1"/>
</dbReference>
<sequence length="346" mass="39631">MGENSTPLQKPRYDWLDAIKAVAMAFVIFVHLGLNGFTTFVMYTSFLKLPLFFAASGFVFNPKKKMSIKQFLITRSQRILVPFLCLSIILCIFDLFTYDGTLVEWAKHSLDLICMGKIMWFFPTLFLCNFLMFIIFKITKENDALVIISAVISLVLGYFCITGKHIFMTVNAVFVAYPMCVFGYYLKSLLALIKKNYLIIIATISMIIFIALPAIYKYRTGKFNYINLFSSLYCSYFYDMLVAFSGVLAFFIFFSFMKFPKFVVKFGQNTIFYYAFHIPACNLIMFLLATFVSPKFDASLLSASRKGILIYSAVTLFTLIVLAPICALVNKYIPFIVGSKKKKLKQ</sequence>
<feature type="transmembrane region" description="Helical" evidence="1">
    <location>
        <begin position="15"/>
        <end position="34"/>
    </location>
</feature>
<dbReference type="PANTHER" id="PTHR37312">
    <property type="entry name" value="MEMBRANE-BOUND ACYLTRANSFERASE YKRP-RELATED"/>
    <property type="match status" value="1"/>
</dbReference>
<feature type="transmembrane region" description="Helical" evidence="1">
    <location>
        <begin position="80"/>
        <end position="98"/>
    </location>
</feature>
<keyword evidence="1" id="KW-0812">Transmembrane</keyword>
<evidence type="ECO:0000259" key="2">
    <source>
        <dbReference type="Pfam" id="PF01757"/>
    </source>
</evidence>
<feature type="transmembrane region" description="Helical" evidence="1">
    <location>
        <begin position="197"/>
        <end position="216"/>
    </location>
</feature>
<feature type="transmembrane region" description="Helical" evidence="1">
    <location>
        <begin position="236"/>
        <end position="259"/>
    </location>
</feature>
<feature type="transmembrane region" description="Helical" evidence="1">
    <location>
        <begin position="118"/>
        <end position="136"/>
    </location>
</feature>
<dbReference type="PANTHER" id="PTHR37312:SF1">
    <property type="entry name" value="MEMBRANE-BOUND ACYLTRANSFERASE YKRP-RELATED"/>
    <property type="match status" value="1"/>
</dbReference>
<keyword evidence="4" id="KW-1185">Reference proteome</keyword>
<accession>A0A1T4JS03</accession>
<dbReference type="InterPro" id="IPR002656">
    <property type="entry name" value="Acyl_transf_3_dom"/>
</dbReference>
<organism evidence="3 4">
    <name type="scientific">Eubacterium coprostanoligenes</name>
    <dbReference type="NCBI Taxonomy" id="290054"/>
    <lineage>
        <taxon>Bacteria</taxon>
        <taxon>Bacillati</taxon>
        <taxon>Bacillota</taxon>
        <taxon>Clostridia</taxon>
        <taxon>Eubacteriales</taxon>
        <taxon>Eubacteriaceae</taxon>
        <taxon>Eubacterium</taxon>
    </lineage>
</organism>
<dbReference type="Pfam" id="PF01757">
    <property type="entry name" value="Acyl_transf_3"/>
    <property type="match status" value="1"/>
</dbReference>
<evidence type="ECO:0000313" key="3">
    <source>
        <dbReference type="EMBL" id="SJZ32982.1"/>
    </source>
</evidence>
<feature type="transmembrane region" description="Helical" evidence="1">
    <location>
        <begin position="165"/>
        <end position="185"/>
    </location>
</feature>
<reference evidence="3 4" key="1">
    <citation type="submission" date="2017-02" db="EMBL/GenBank/DDBJ databases">
        <authorList>
            <person name="Peterson S.W."/>
        </authorList>
    </citation>
    <scope>NUCLEOTIDE SEQUENCE [LARGE SCALE GENOMIC DNA]</scope>
    <source>
        <strain evidence="3 4">ATCC 51222</strain>
    </source>
</reference>
<evidence type="ECO:0000313" key="4">
    <source>
        <dbReference type="Proteomes" id="UP000190657"/>
    </source>
</evidence>
<keyword evidence="1" id="KW-1133">Transmembrane helix</keyword>
<feature type="transmembrane region" description="Helical" evidence="1">
    <location>
        <begin position="40"/>
        <end position="60"/>
    </location>
</feature>
<feature type="transmembrane region" description="Helical" evidence="1">
    <location>
        <begin position="308"/>
        <end position="333"/>
    </location>
</feature>
<dbReference type="Proteomes" id="UP000190657">
    <property type="component" value="Unassembled WGS sequence"/>
</dbReference>
<dbReference type="GO" id="GO:0016747">
    <property type="term" value="F:acyltransferase activity, transferring groups other than amino-acyl groups"/>
    <property type="evidence" value="ECO:0007669"/>
    <property type="project" value="InterPro"/>
</dbReference>
<dbReference type="OrthoDB" id="6623990at2"/>
<keyword evidence="1" id="KW-0472">Membrane</keyword>